<dbReference type="STRING" id="91360.SAMN05660330_00892"/>
<dbReference type="AlphaFoldDB" id="A0A1H0LXT7"/>
<name>A0A1H0LXT7_9BACT</name>
<dbReference type="RefSeq" id="WP_092220192.1">
    <property type="nucleotide sequence ID" value="NZ_FNJI01000005.1"/>
</dbReference>
<feature type="transmembrane region" description="Helical" evidence="1">
    <location>
        <begin position="127"/>
        <end position="149"/>
    </location>
</feature>
<dbReference type="OrthoDB" id="9810382at2"/>
<dbReference type="Proteomes" id="UP000199073">
    <property type="component" value="Unassembled WGS sequence"/>
</dbReference>
<feature type="transmembrane region" description="Helical" evidence="1">
    <location>
        <begin position="62"/>
        <end position="88"/>
    </location>
</feature>
<organism evidence="2 3">
    <name type="scientific">Desulforhopalus singaporensis</name>
    <dbReference type="NCBI Taxonomy" id="91360"/>
    <lineage>
        <taxon>Bacteria</taxon>
        <taxon>Pseudomonadati</taxon>
        <taxon>Thermodesulfobacteriota</taxon>
        <taxon>Desulfobulbia</taxon>
        <taxon>Desulfobulbales</taxon>
        <taxon>Desulfocapsaceae</taxon>
        <taxon>Desulforhopalus</taxon>
    </lineage>
</organism>
<feature type="transmembrane region" description="Helical" evidence="1">
    <location>
        <begin position="185"/>
        <end position="204"/>
    </location>
</feature>
<feature type="transmembrane region" description="Helical" evidence="1">
    <location>
        <begin position="283"/>
        <end position="303"/>
    </location>
</feature>
<feature type="transmembrane region" description="Helical" evidence="1">
    <location>
        <begin position="20"/>
        <end position="50"/>
    </location>
</feature>
<accession>A0A1H0LXT7</accession>
<evidence type="ECO:0000313" key="3">
    <source>
        <dbReference type="Proteomes" id="UP000199073"/>
    </source>
</evidence>
<evidence type="ECO:0000256" key="1">
    <source>
        <dbReference type="SAM" id="Phobius"/>
    </source>
</evidence>
<keyword evidence="1" id="KW-0812">Transmembrane</keyword>
<sequence>MDSLFIPQPDTIPVAWGWFQFLLLLTFPLHILAMNAMVGGLAIGVAQHLLGGRVRHQMAHRIAVALPLVIAFVVNFGVAPLLFLQVLYGQYAYSSSILMGSYWILVVPVLIIGYYGAYFYDFRFASLGSFGPLIGLVVLILLLSIGFMFSNNMLLMTLPERFSEYFSHRGGTLLSWRETEFWPRYLHMMTGAVAIGGIFVGLLGKIRKVDNEELAAHSEKLGLRIFALATVVNISIGTWYLFSLPEPQANFFMGASIGATCTLGIGIILGLAALSLAFAGKFWFTLGLAVALVVDMTLVRSWLRASYLENFFHPAQLQMVQQYSPLLFFLVILAIGLACIWWLLKEAWEAMS</sequence>
<feature type="transmembrane region" description="Helical" evidence="1">
    <location>
        <begin position="225"/>
        <end position="242"/>
    </location>
</feature>
<keyword evidence="3" id="KW-1185">Reference proteome</keyword>
<keyword evidence="1" id="KW-0472">Membrane</keyword>
<dbReference type="EMBL" id="FNJI01000005">
    <property type="protein sequence ID" value="SDO72796.1"/>
    <property type="molecule type" value="Genomic_DNA"/>
</dbReference>
<feature type="transmembrane region" description="Helical" evidence="1">
    <location>
        <begin position="100"/>
        <end position="120"/>
    </location>
</feature>
<evidence type="ECO:0000313" key="2">
    <source>
        <dbReference type="EMBL" id="SDO72796.1"/>
    </source>
</evidence>
<gene>
    <name evidence="2" type="ORF">SAMN05660330_00892</name>
</gene>
<proteinExistence type="predicted"/>
<protein>
    <submittedName>
        <fullName evidence="2">Uncharacterized protein</fullName>
    </submittedName>
</protein>
<feature type="transmembrane region" description="Helical" evidence="1">
    <location>
        <begin position="323"/>
        <end position="344"/>
    </location>
</feature>
<feature type="transmembrane region" description="Helical" evidence="1">
    <location>
        <begin position="254"/>
        <end position="276"/>
    </location>
</feature>
<reference evidence="2 3" key="1">
    <citation type="submission" date="2016-10" db="EMBL/GenBank/DDBJ databases">
        <authorList>
            <person name="de Groot N.N."/>
        </authorList>
    </citation>
    <scope>NUCLEOTIDE SEQUENCE [LARGE SCALE GENOMIC DNA]</scope>
    <source>
        <strain evidence="2 3">DSM 12130</strain>
    </source>
</reference>
<keyword evidence="1" id="KW-1133">Transmembrane helix</keyword>